<dbReference type="InterPro" id="IPR040198">
    <property type="entry name" value="Fido_containing"/>
</dbReference>
<feature type="site" description="Important for autoinhibition of adenylyltransferase activity" evidence="2">
    <location>
        <position position="203"/>
    </location>
</feature>
<dbReference type="AlphaFoldDB" id="A0A8J7MEV9"/>
<evidence type="ECO:0000313" key="4">
    <source>
        <dbReference type="EMBL" id="MBK1791437.1"/>
    </source>
</evidence>
<dbReference type="Gene3D" id="1.10.3290.10">
    <property type="entry name" value="Fido-like domain"/>
    <property type="match status" value="1"/>
</dbReference>
<dbReference type="InterPro" id="IPR003812">
    <property type="entry name" value="Fido"/>
</dbReference>
<name>A0A8J7MEV9_9BACT</name>
<evidence type="ECO:0000259" key="3">
    <source>
        <dbReference type="PROSITE" id="PS51459"/>
    </source>
</evidence>
<protein>
    <submittedName>
        <fullName evidence="4">Fic family protein</fullName>
    </submittedName>
</protein>
<keyword evidence="1" id="KW-0547">Nucleotide-binding</keyword>
<dbReference type="PROSITE" id="PS51459">
    <property type="entry name" value="FIDO"/>
    <property type="match status" value="1"/>
</dbReference>
<feature type="domain" description="Fido" evidence="3">
    <location>
        <begin position="252"/>
        <end position="392"/>
    </location>
</feature>
<dbReference type="PANTHER" id="PTHR13504">
    <property type="entry name" value="FIDO DOMAIN-CONTAINING PROTEIN DDB_G0283145"/>
    <property type="match status" value="1"/>
</dbReference>
<keyword evidence="5" id="KW-1185">Reference proteome</keyword>
<dbReference type="RefSeq" id="WP_200311441.1">
    <property type="nucleotide sequence ID" value="NZ_JAENIM010000039.1"/>
</dbReference>
<reference evidence="4" key="1">
    <citation type="submission" date="2021-01" db="EMBL/GenBank/DDBJ databases">
        <title>Modified the classification status of verrucomicrobia.</title>
        <authorList>
            <person name="Feng X."/>
        </authorList>
    </citation>
    <scope>NUCLEOTIDE SEQUENCE</scope>
    <source>
        <strain evidence="4">_KCTC 22039</strain>
    </source>
</reference>
<evidence type="ECO:0000256" key="2">
    <source>
        <dbReference type="PIRSR" id="PIRSR640198-3"/>
    </source>
</evidence>
<accession>A0A8J7MEV9</accession>
<dbReference type="GO" id="GO:0005524">
    <property type="term" value="F:ATP binding"/>
    <property type="evidence" value="ECO:0007669"/>
    <property type="project" value="UniProtKB-KW"/>
</dbReference>
<proteinExistence type="predicted"/>
<dbReference type="InterPro" id="IPR036597">
    <property type="entry name" value="Fido-like_dom_sf"/>
</dbReference>
<evidence type="ECO:0000313" key="5">
    <source>
        <dbReference type="Proteomes" id="UP000624703"/>
    </source>
</evidence>
<sequence length="491" mass="55329">MPAIIKNEELELLRDTIHAAMPNGRSISELLDIDQLDYSRRTLQRRLESLVARGEIVARGHSRNIRYITPVFAPEKEHYYGNMLSEDGASYGNPSASSYRASRLEESHAPYSAAADDSWLSDGGLECKKLIARPLAERKAVGYRAEFLHDYQPNQSYYLDEATRAELAELGRVGLNDLPPGTYLRKLLDRMIIEISWNSSRLEGNTYSLLETERLMQHGLSHGGKSTAETQMLLNHKAAIEMLADPSDELGFNRYSLCNLHALLAENLLGEIGAGGRLRRVAVGIGQSVFRPLEIPQQIEENFQLVLEKAAAIDDPFEAAFFVLVQLPYLQPFADVNKRTSRLAANIPMVQHNLCPLSFVDVDTREYLNAVLAVYELNRVDYLRDLFIWAYKRSCTRYNAIRLTLGNPDPFQLKYREQIKNCVRELVQLGAHGEQAKALIAERASQLAPSHEEKSFGQIVAAELAALHVGSIVRYKLRPAEFAKWQSGRES</sequence>
<keyword evidence="1" id="KW-0067">ATP-binding</keyword>
<feature type="binding site" evidence="1">
    <location>
        <begin position="335"/>
        <end position="342"/>
    </location>
    <ligand>
        <name>ATP</name>
        <dbReference type="ChEBI" id="CHEBI:30616"/>
    </ligand>
</feature>
<dbReference type="EMBL" id="JAENIM010000039">
    <property type="protein sequence ID" value="MBK1791437.1"/>
    <property type="molecule type" value="Genomic_DNA"/>
</dbReference>
<gene>
    <name evidence="4" type="ORF">JIN82_09765</name>
</gene>
<comment type="caution">
    <text evidence="4">The sequence shown here is derived from an EMBL/GenBank/DDBJ whole genome shotgun (WGS) entry which is preliminary data.</text>
</comment>
<organism evidence="4 5">
    <name type="scientific">Persicirhabdus sediminis</name>
    <dbReference type="NCBI Taxonomy" id="454144"/>
    <lineage>
        <taxon>Bacteria</taxon>
        <taxon>Pseudomonadati</taxon>
        <taxon>Verrucomicrobiota</taxon>
        <taxon>Verrucomicrobiia</taxon>
        <taxon>Verrucomicrobiales</taxon>
        <taxon>Verrucomicrobiaceae</taxon>
        <taxon>Persicirhabdus</taxon>
    </lineage>
</organism>
<dbReference type="Proteomes" id="UP000624703">
    <property type="component" value="Unassembled WGS sequence"/>
</dbReference>
<evidence type="ECO:0000256" key="1">
    <source>
        <dbReference type="PIRSR" id="PIRSR640198-2"/>
    </source>
</evidence>
<dbReference type="Pfam" id="PF02661">
    <property type="entry name" value="Fic"/>
    <property type="match status" value="1"/>
</dbReference>
<dbReference type="PANTHER" id="PTHR13504:SF38">
    <property type="entry name" value="FIDO DOMAIN-CONTAINING PROTEIN"/>
    <property type="match status" value="1"/>
</dbReference>
<dbReference type="SUPFAM" id="SSF140931">
    <property type="entry name" value="Fic-like"/>
    <property type="match status" value="1"/>
</dbReference>